<feature type="domain" description="Extradiol ring-cleavage dioxygenase class III enzyme subunit B" evidence="6">
    <location>
        <begin position="11"/>
        <end position="239"/>
    </location>
</feature>
<dbReference type="GO" id="GO:0008198">
    <property type="term" value="F:ferrous iron binding"/>
    <property type="evidence" value="ECO:0007669"/>
    <property type="project" value="InterPro"/>
</dbReference>
<organism evidence="7 8">
    <name type="scientific">Pleurostoma richardsiae</name>
    <dbReference type="NCBI Taxonomy" id="41990"/>
    <lineage>
        <taxon>Eukaryota</taxon>
        <taxon>Fungi</taxon>
        <taxon>Dikarya</taxon>
        <taxon>Ascomycota</taxon>
        <taxon>Pezizomycotina</taxon>
        <taxon>Sordariomycetes</taxon>
        <taxon>Sordariomycetidae</taxon>
        <taxon>Calosphaeriales</taxon>
        <taxon>Pleurostomataceae</taxon>
        <taxon>Pleurostoma</taxon>
    </lineage>
</organism>
<dbReference type="CDD" id="cd07363">
    <property type="entry name" value="45_DOPA_Dioxygenase"/>
    <property type="match status" value="1"/>
</dbReference>
<dbReference type="Pfam" id="PF02900">
    <property type="entry name" value="LigB"/>
    <property type="match status" value="1"/>
</dbReference>
<dbReference type="InterPro" id="IPR014436">
    <property type="entry name" value="Extradiol_dOase_DODA"/>
</dbReference>
<reference evidence="7" key="1">
    <citation type="submission" date="2022-07" db="EMBL/GenBank/DDBJ databases">
        <title>Fungi with potential for degradation of polypropylene.</title>
        <authorList>
            <person name="Gostincar C."/>
        </authorList>
    </citation>
    <scope>NUCLEOTIDE SEQUENCE</scope>
    <source>
        <strain evidence="7">EXF-13308</strain>
    </source>
</reference>
<evidence type="ECO:0000256" key="2">
    <source>
        <dbReference type="ARBA" id="ARBA00007581"/>
    </source>
</evidence>
<dbReference type="Proteomes" id="UP001174694">
    <property type="component" value="Unassembled WGS sequence"/>
</dbReference>
<comment type="cofactor">
    <cofactor evidence="1">
        <name>Zn(2+)</name>
        <dbReference type="ChEBI" id="CHEBI:29105"/>
    </cofactor>
</comment>
<evidence type="ECO:0000313" key="7">
    <source>
        <dbReference type="EMBL" id="KAJ9155725.1"/>
    </source>
</evidence>
<evidence type="ECO:0000256" key="1">
    <source>
        <dbReference type="ARBA" id="ARBA00001947"/>
    </source>
</evidence>
<dbReference type="SUPFAM" id="SSF53213">
    <property type="entry name" value="LigB-like"/>
    <property type="match status" value="1"/>
</dbReference>
<dbReference type="GO" id="GO:0016702">
    <property type="term" value="F:oxidoreductase activity, acting on single donors with incorporation of molecular oxygen, incorporation of two atoms of oxygen"/>
    <property type="evidence" value="ECO:0007669"/>
    <property type="project" value="UniProtKB-ARBA"/>
</dbReference>
<evidence type="ECO:0000259" key="6">
    <source>
        <dbReference type="Pfam" id="PF02900"/>
    </source>
</evidence>
<dbReference type="GO" id="GO:0008270">
    <property type="term" value="F:zinc ion binding"/>
    <property type="evidence" value="ECO:0007669"/>
    <property type="project" value="InterPro"/>
</dbReference>
<evidence type="ECO:0000256" key="4">
    <source>
        <dbReference type="ARBA" id="ARBA00022833"/>
    </source>
</evidence>
<protein>
    <submittedName>
        <fullName evidence="7">Extradiol ring-cleavage dioxygenase</fullName>
    </submittedName>
</protein>
<evidence type="ECO:0000313" key="8">
    <source>
        <dbReference type="Proteomes" id="UP001174694"/>
    </source>
</evidence>
<keyword evidence="8" id="KW-1185">Reference proteome</keyword>
<keyword evidence="3" id="KW-0479">Metal-binding</keyword>
<evidence type="ECO:0000256" key="3">
    <source>
        <dbReference type="ARBA" id="ARBA00022723"/>
    </source>
</evidence>
<dbReference type="AlphaFoldDB" id="A0AA38VZ37"/>
<dbReference type="PANTHER" id="PTHR30096">
    <property type="entry name" value="4,5-DOPA DIOXYGENASE EXTRADIOL-LIKE PROTEIN"/>
    <property type="match status" value="1"/>
</dbReference>
<evidence type="ECO:0000256" key="5">
    <source>
        <dbReference type="ARBA" id="ARBA00023002"/>
    </source>
</evidence>
<name>A0AA38VZ37_9PEZI</name>
<gene>
    <name evidence="7" type="ORF">NKR23_g1672</name>
</gene>
<keyword evidence="4" id="KW-0862">Zinc</keyword>
<dbReference type="EMBL" id="JANBVO010000003">
    <property type="protein sequence ID" value="KAJ9155725.1"/>
    <property type="molecule type" value="Genomic_DNA"/>
</dbReference>
<sequence length="258" mass="28795">MPKRTPVYYFSHGGPDVMYNTDHAVYPVLQEIGKEITQKVKPKAVVVFSAHWMGKPDTILVNNAEITDIIYDFYGFPDYFYEAQYPNVGSTELANKILGLLSDAGIKAEGTSRGLDHGVWAGFHVSLYHSEDPDAHYRLGQAVAPLRDEGIVIIGAGMSVHNLRDMARTYDDPTPLPYAVSFDAALKEAAEAPPAERQARMRELCWRKDARQAHPWMDHLLPVHVVAGAAGEDRGTQLWTMQEGCFAWAQYRFGDVPS</sequence>
<keyword evidence="5" id="KW-0560">Oxidoreductase</keyword>
<dbReference type="PIRSF" id="PIRSF006157">
    <property type="entry name" value="Doxgns_DODA"/>
    <property type="match status" value="1"/>
</dbReference>
<comment type="caution">
    <text evidence="7">The sequence shown here is derived from an EMBL/GenBank/DDBJ whole genome shotgun (WGS) entry which is preliminary data.</text>
</comment>
<comment type="similarity">
    <text evidence="2">Belongs to the DODA-type extradiol aromatic ring-opening dioxygenase family.</text>
</comment>
<keyword evidence="7" id="KW-0223">Dioxygenase</keyword>
<dbReference type="Gene3D" id="3.40.830.10">
    <property type="entry name" value="LigB-like"/>
    <property type="match status" value="1"/>
</dbReference>
<accession>A0AA38VZ37</accession>
<proteinExistence type="inferred from homology"/>
<dbReference type="InterPro" id="IPR004183">
    <property type="entry name" value="Xdiol_dOase_suB"/>
</dbReference>
<dbReference type="PANTHER" id="PTHR30096:SF0">
    <property type="entry name" value="4,5-DOPA DIOXYGENASE EXTRADIOL-LIKE PROTEIN"/>
    <property type="match status" value="1"/>
</dbReference>